<dbReference type="SUPFAM" id="SSF47598">
    <property type="entry name" value="Ribbon-helix-helix"/>
    <property type="match status" value="1"/>
</dbReference>
<dbReference type="InterPro" id="IPR014795">
    <property type="entry name" value="TacA_1-like"/>
</dbReference>
<dbReference type="Proteomes" id="UP000092382">
    <property type="component" value="Unassembled WGS sequence"/>
</dbReference>
<dbReference type="AlphaFoldDB" id="A0A1B7W1P9"/>
<dbReference type="PANTHER" id="PTHR35401:SF2">
    <property type="entry name" value="ABC-TYPE TRANSPORT SYSTEM"/>
    <property type="match status" value="1"/>
</dbReference>
<comment type="similarity">
    <text evidence="2">Belongs to the TacA antitoxin family.</text>
</comment>
<proteinExistence type="inferred from homology"/>
<evidence type="ECO:0000313" key="3">
    <source>
        <dbReference type="EMBL" id="OBQ27202.1"/>
    </source>
</evidence>
<keyword evidence="1" id="KW-1277">Toxin-antitoxin system</keyword>
<gene>
    <name evidence="3" type="ORF">AN481_01815</name>
</gene>
<accession>A0A1B7W1P9</accession>
<name>A0A1B7W1P9_APHFL</name>
<dbReference type="EMBL" id="LJOY01000003">
    <property type="protein sequence ID" value="OBQ27202.1"/>
    <property type="molecule type" value="Genomic_DNA"/>
</dbReference>
<dbReference type="PANTHER" id="PTHR35401">
    <property type="entry name" value="COPG FAMILY HELIX-TURN-HELIX PROTEIN-RELATED-RELATED"/>
    <property type="match status" value="1"/>
</dbReference>
<evidence type="ECO:0008006" key="5">
    <source>
        <dbReference type="Google" id="ProtNLM"/>
    </source>
</evidence>
<dbReference type="PATRIC" id="fig|1710894.3.peg.4005"/>
<protein>
    <recommendedName>
        <fullName evidence="5">DUF1778 domain-containing protein</fullName>
    </recommendedName>
</protein>
<dbReference type="Gene3D" id="1.20.5.780">
    <property type="entry name" value="Single helix bin"/>
    <property type="match status" value="1"/>
</dbReference>
<evidence type="ECO:0000313" key="4">
    <source>
        <dbReference type="Proteomes" id="UP000092382"/>
    </source>
</evidence>
<sequence>MTHTVAKTSQEKSLCSKLERLEARVSAQNKELFQRAADIQGRTLSNFVVSSLVSVANQIIQENEIMVLSRKDQEIFVEALLNPPEPSEKLRLAAQRYKKNMGVVSAVNR</sequence>
<dbReference type="InterPro" id="IPR010985">
    <property type="entry name" value="Ribbon_hlx_hlx"/>
</dbReference>
<dbReference type="GO" id="GO:0006355">
    <property type="term" value="P:regulation of DNA-templated transcription"/>
    <property type="evidence" value="ECO:0007669"/>
    <property type="project" value="InterPro"/>
</dbReference>
<dbReference type="Pfam" id="PF08681">
    <property type="entry name" value="TacA1"/>
    <property type="match status" value="1"/>
</dbReference>
<evidence type="ECO:0000256" key="2">
    <source>
        <dbReference type="ARBA" id="ARBA00049988"/>
    </source>
</evidence>
<reference evidence="3 4" key="1">
    <citation type="submission" date="2015-09" db="EMBL/GenBank/DDBJ databases">
        <title>Whole genome shotgun sequence assembly of Aphanizomenon flos-aquae UKL13.</title>
        <authorList>
            <person name="Driscoll C."/>
        </authorList>
    </citation>
    <scope>NUCLEOTIDE SEQUENCE [LARGE SCALE GENOMIC DNA]</scope>
    <source>
        <strain evidence="3">MDT13</strain>
    </source>
</reference>
<evidence type="ECO:0000256" key="1">
    <source>
        <dbReference type="ARBA" id="ARBA00022649"/>
    </source>
</evidence>
<organism evidence="3 4">
    <name type="scientific">Aphanizomenon flos-aquae LD13</name>
    <dbReference type="NCBI Taxonomy" id="1710894"/>
    <lineage>
        <taxon>Bacteria</taxon>
        <taxon>Bacillati</taxon>
        <taxon>Cyanobacteriota</taxon>
        <taxon>Cyanophyceae</taxon>
        <taxon>Nostocales</taxon>
        <taxon>Aphanizomenonaceae</taxon>
        <taxon>Aphanizomenon</taxon>
    </lineage>
</organism>
<comment type="caution">
    <text evidence="3">The sequence shown here is derived from an EMBL/GenBank/DDBJ whole genome shotgun (WGS) entry which is preliminary data.</text>
</comment>